<dbReference type="SUPFAM" id="SSF51569">
    <property type="entry name" value="Aldolase"/>
    <property type="match status" value="1"/>
</dbReference>
<keyword evidence="1" id="KW-0704">Schiff base</keyword>
<organism evidence="2">
    <name type="scientific">marine metagenome</name>
    <dbReference type="NCBI Taxonomy" id="408172"/>
    <lineage>
        <taxon>unclassified sequences</taxon>
        <taxon>metagenomes</taxon>
        <taxon>ecological metagenomes</taxon>
    </lineage>
</organism>
<name>A0A383BXG5_9ZZZZ</name>
<evidence type="ECO:0000313" key="2">
    <source>
        <dbReference type="EMBL" id="SVE24503.1"/>
    </source>
</evidence>
<dbReference type="GO" id="GO:0005975">
    <property type="term" value="P:carbohydrate metabolic process"/>
    <property type="evidence" value="ECO:0007669"/>
    <property type="project" value="InterPro"/>
</dbReference>
<sequence length="171" mass="18948">MNALDNLKVKIYADGADRDGMLEMYAKPYIQGFTTNPTLMKKAGITDYKAFAHEILQAIPDRPISFEVFADEFIDMERQALEIKTWGENVYVKIPVSNTRQEMAYDLIERLSGAGVHLNVTAILTLEQVQNVADALKDGPDSIVSVFAGRIADTGLDPVPVMQKALTLLEV</sequence>
<dbReference type="EMBL" id="UINC01203991">
    <property type="protein sequence ID" value="SVE24503.1"/>
    <property type="molecule type" value="Genomic_DNA"/>
</dbReference>
<protein>
    <recommendedName>
        <fullName evidence="3">Transaldolase</fullName>
    </recommendedName>
</protein>
<feature type="non-terminal residue" evidence="2">
    <location>
        <position position="171"/>
    </location>
</feature>
<dbReference type="InterPro" id="IPR013785">
    <property type="entry name" value="Aldolase_TIM"/>
</dbReference>
<accession>A0A383BXG5</accession>
<dbReference type="Gene3D" id="3.20.20.70">
    <property type="entry name" value="Aldolase class I"/>
    <property type="match status" value="1"/>
</dbReference>
<gene>
    <name evidence="2" type="ORF">METZ01_LOCUS477357</name>
</gene>
<dbReference type="Pfam" id="PF00923">
    <property type="entry name" value="TAL_FSA"/>
    <property type="match status" value="1"/>
</dbReference>
<dbReference type="AlphaFoldDB" id="A0A383BXG5"/>
<evidence type="ECO:0008006" key="3">
    <source>
        <dbReference type="Google" id="ProtNLM"/>
    </source>
</evidence>
<reference evidence="2" key="1">
    <citation type="submission" date="2018-05" db="EMBL/GenBank/DDBJ databases">
        <authorList>
            <person name="Lanie J.A."/>
            <person name="Ng W.-L."/>
            <person name="Kazmierczak K.M."/>
            <person name="Andrzejewski T.M."/>
            <person name="Davidsen T.M."/>
            <person name="Wayne K.J."/>
            <person name="Tettelin H."/>
            <person name="Glass J.I."/>
            <person name="Rusch D."/>
            <person name="Podicherti R."/>
            <person name="Tsui H.-C.T."/>
            <person name="Winkler M.E."/>
        </authorList>
    </citation>
    <scope>NUCLEOTIDE SEQUENCE</scope>
</reference>
<evidence type="ECO:0000256" key="1">
    <source>
        <dbReference type="ARBA" id="ARBA00023270"/>
    </source>
</evidence>
<dbReference type="InterPro" id="IPR001585">
    <property type="entry name" value="TAL/FSA"/>
</dbReference>
<proteinExistence type="predicted"/>